<feature type="region of interest" description="Disordered" evidence="18">
    <location>
        <begin position="828"/>
        <end position="847"/>
    </location>
</feature>
<dbReference type="Proteomes" id="UP001557470">
    <property type="component" value="Unassembled WGS sequence"/>
</dbReference>
<reference evidence="22 23" key="1">
    <citation type="submission" date="2024-06" db="EMBL/GenBank/DDBJ databases">
        <authorList>
            <person name="Pan Q."/>
            <person name="Wen M."/>
            <person name="Jouanno E."/>
            <person name="Zahm M."/>
            <person name="Klopp C."/>
            <person name="Cabau C."/>
            <person name="Louis A."/>
            <person name="Berthelot C."/>
            <person name="Parey E."/>
            <person name="Roest Crollius H."/>
            <person name="Montfort J."/>
            <person name="Robinson-Rechavi M."/>
            <person name="Bouchez O."/>
            <person name="Lampietro C."/>
            <person name="Lopez Roques C."/>
            <person name="Donnadieu C."/>
            <person name="Postlethwait J."/>
            <person name="Bobe J."/>
            <person name="Verreycken H."/>
            <person name="Guiguen Y."/>
        </authorList>
    </citation>
    <scope>NUCLEOTIDE SEQUENCE [LARGE SCALE GENOMIC DNA]</scope>
    <source>
        <strain evidence="22">Up_M1</strain>
        <tissue evidence="22">Testis</tissue>
    </source>
</reference>
<dbReference type="PROSITE" id="PS50268">
    <property type="entry name" value="CADHERIN_2"/>
    <property type="match status" value="4"/>
</dbReference>
<dbReference type="GO" id="GO:0005886">
    <property type="term" value="C:plasma membrane"/>
    <property type="evidence" value="ECO:0007669"/>
    <property type="project" value="UniProtKB-SubCell"/>
</dbReference>
<dbReference type="FunFam" id="2.60.40.60:FF:000083">
    <property type="entry name" value="Desmoglein 1"/>
    <property type="match status" value="1"/>
</dbReference>
<dbReference type="Gene3D" id="4.10.900.10">
    <property type="entry name" value="TCF3-CBD (Catenin binding domain)"/>
    <property type="match status" value="1"/>
</dbReference>
<evidence type="ECO:0000256" key="10">
    <source>
        <dbReference type="ARBA" id="ARBA00022889"/>
    </source>
</evidence>
<dbReference type="Pfam" id="PF00028">
    <property type="entry name" value="Cadherin"/>
    <property type="match status" value="3"/>
</dbReference>
<organism evidence="22 23">
    <name type="scientific">Umbra pygmaea</name>
    <name type="common">Eastern mudminnow</name>
    <dbReference type="NCBI Taxonomy" id="75934"/>
    <lineage>
        <taxon>Eukaryota</taxon>
        <taxon>Metazoa</taxon>
        <taxon>Chordata</taxon>
        <taxon>Craniata</taxon>
        <taxon>Vertebrata</taxon>
        <taxon>Euteleostomi</taxon>
        <taxon>Actinopterygii</taxon>
        <taxon>Neopterygii</taxon>
        <taxon>Teleostei</taxon>
        <taxon>Protacanthopterygii</taxon>
        <taxon>Esociformes</taxon>
        <taxon>Umbridae</taxon>
        <taxon>Umbra</taxon>
    </lineage>
</organism>
<feature type="signal peptide" evidence="20">
    <location>
        <begin position="1"/>
        <end position="24"/>
    </location>
</feature>
<dbReference type="PANTHER" id="PTHR24025:SF1">
    <property type="entry name" value="DESMOGLEIN-2"/>
    <property type="match status" value="1"/>
</dbReference>
<evidence type="ECO:0000256" key="5">
    <source>
        <dbReference type="ARBA" id="ARBA00022692"/>
    </source>
</evidence>
<keyword evidence="23" id="KW-1185">Reference proteome</keyword>
<feature type="domain" description="Cadherin" evidence="21">
    <location>
        <begin position="145"/>
        <end position="255"/>
    </location>
</feature>
<gene>
    <name evidence="22" type="ORF">UPYG_G00291810</name>
</gene>
<evidence type="ECO:0000256" key="16">
    <source>
        <dbReference type="RuleBase" id="RU003318"/>
    </source>
</evidence>
<dbReference type="InterPro" id="IPR009122">
    <property type="entry name" value="Desmosomal_cadherin"/>
</dbReference>
<dbReference type="InterPro" id="IPR015919">
    <property type="entry name" value="Cadherin-like_sf"/>
</dbReference>
<evidence type="ECO:0000313" key="22">
    <source>
        <dbReference type="EMBL" id="KAL0966165.1"/>
    </source>
</evidence>
<dbReference type="InterPro" id="IPR002126">
    <property type="entry name" value="Cadherin-like_dom"/>
</dbReference>
<dbReference type="SUPFAM" id="SSF49313">
    <property type="entry name" value="Cadherin-like"/>
    <property type="match status" value="5"/>
</dbReference>
<dbReference type="InterPro" id="IPR027397">
    <property type="entry name" value="Catenin-bd_sf"/>
</dbReference>
<evidence type="ECO:0000256" key="19">
    <source>
        <dbReference type="SAM" id="Phobius"/>
    </source>
</evidence>
<feature type="chain" id="PRO_5044787491" description="Cadherin domain-containing protein" evidence="20">
    <location>
        <begin position="25"/>
        <end position="1031"/>
    </location>
</feature>
<comment type="subcellular location">
    <subcellularLocation>
        <location evidence="2">Cell junction</location>
        <location evidence="2">Desmosome</location>
    </subcellularLocation>
    <subcellularLocation>
        <location evidence="1 16">Cell membrane</location>
        <topology evidence="1 16">Single-pass type I membrane protein</topology>
    </subcellularLocation>
</comment>
<keyword evidence="8" id="KW-0677">Repeat</keyword>
<keyword evidence="13 19" id="KW-0472">Membrane</keyword>
<dbReference type="FunFam" id="2.60.40.60:FF:000068">
    <property type="entry name" value="Desmoglein 1"/>
    <property type="match status" value="1"/>
</dbReference>
<dbReference type="EMBL" id="JAGEUA010000009">
    <property type="protein sequence ID" value="KAL0966165.1"/>
    <property type="molecule type" value="Genomic_DNA"/>
</dbReference>
<evidence type="ECO:0000256" key="15">
    <source>
        <dbReference type="PROSITE-ProRule" id="PRU00043"/>
    </source>
</evidence>
<evidence type="ECO:0000256" key="18">
    <source>
        <dbReference type="SAM" id="MobiDB-lite"/>
    </source>
</evidence>
<evidence type="ECO:0000256" key="11">
    <source>
        <dbReference type="ARBA" id="ARBA00022949"/>
    </source>
</evidence>
<keyword evidence="6" id="KW-0479">Metal-binding</keyword>
<dbReference type="PANTHER" id="PTHR24025">
    <property type="entry name" value="DESMOGLEIN FAMILY MEMBER"/>
    <property type="match status" value="1"/>
</dbReference>
<evidence type="ECO:0000256" key="4">
    <source>
        <dbReference type="ARBA" id="ARBA00022685"/>
    </source>
</evidence>
<dbReference type="PROSITE" id="PS00232">
    <property type="entry name" value="CADHERIN_1"/>
    <property type="match status" value="2"/>
</dbReference>
<evidence type="ECO:0000256" key="9">
    <source>
        <dbReference type="ARBA" id="ARBA00022837"/>
    </source>
</evidence>
<dbReference type="GO" id="GO:0045216">
    <property type="term" value="P:cell-cell junction organization"/>
    <property type="evidence" value="ECO:0007669"/>
    <property type="project" value="UniProtKB-ARBA"/>
</dbReference>
<evidence type="ECO:0000256" key="6">
    <source>
        <dbReference type="ARBA" id="ARBA00022723"/>
    </source>
</evidence>
<dbReference type="InterPro" id="IPR050971">
    <property type="entry name" value="Cadherin-domain_protein"/>
</dbReference>
<proteinExistence type="predicted"/>
<feature type="domain" description="Cadherin" evidence="21">
    <location>
        <begin position="64"/>
        <end position="145"/>
    </location>
</feature>
<keyword evidence="14" id="KW-0325">Glycoprotein</keyword>
<dbReference type="GO" id="GO:0005509">
    <property type="term" value="F:calcium ion binding"/>
    <property type="evidence" value="ECO:0007669"/>
    <property type="project" value="UniProtKB-UniRule"/>
</dbReference>
<dbReference type="AlphaFoldDB" id="A0ABD0W5D7"/>
<name>A0ABD0W5D7_UMBPY</name>
<dbReference type="CDD" id="cd11304">
    <property type="entry name" value="Cadherin_repeat"/>
    <property type="match status" value="3"/>
</dbReference>
<evidence type="ECO:0000256" key="13">
    <source>
        <dbReference type="ARBA" id="ARBA00023136"/>
    </source>
</evidence>
<dbReference type="InterPro" id="IPR020894">
    <property type="entry name" value="Cadherin_CS"/>
</dbReference>
<comment type="function">
    <text evidence="17">A component of desmosome cell-cell junctions which are required for positive regulation of cellular adhesion. Involved in the interaction of plaque proteins and intermediate filaments mediating cell-cell adhesion.</text>
</comment>
<evidence type="ECO:0000256" key="2">
    <source>
        <dbReference type="ARBA" id="ARBA00004568"/>
    </source>
</evidence>
<evidence type="ECO:0000313" key="23">
    <source>
        <dbReference type="Proteomes" id="UP001557470"/>
    </source>
</evidence>
<dbReference type="FunFam" id="2.60.40.60:FF:000031">
    <property type="entry name" value="Cadherin 3"/>
    <property type="match status" value="1"/>
</dbReference>
<feature type="transmembrane region" description="Helical" evidence="19">
    <location>
        <begin position="604"/>
        <end position="634"/>
    </location>
</feature>
<evidence type="ECO:0000256" key="20">
    <source>
        <dbReference type="SAM" id="SignalP"/>
    </source>
</evidence>
<dbReference type="FunFam" id="2.60.40.60:FF:000074">
    <property type="entry name" value="Desmoglein 4"/>
    <property type="match status" value="1"/>
</dbReference>
<feature type="domain" description="Cadherin" evidence="21">
    <location>
        <begin position="256"/>
        <end position="381"/>
    </location>
</feature>
<dbReference type="PRINTS" id="PR01818">
    <property type="entry name" value="DESMOCADHERN"/>
</dbReference>
<protein>
    <recommendedName>
        <fullName evidence="21">Cadherin domain-containing protein</fullName>
    </recommendedName>
</protein>
<evidence type="ECO:0000256" key="7">
    <source>
        <dbReference type="ARBA" id="ARBA00022729"/>
    </source>
</evidence>
<dbReference type="Pfam" id="PF01049">
    <property type="entry name" value="CADH_Y-type_LIR"/>
    <property type="match status" value="1"/>
</dbReference>
<dbReference type="Gene3D" id="2.60.40.60">
    <property type="entry name" value="Cadherins"/>
    <property type="match status" value="5"/>
</dbReference>
<dbReference type="PRINTS" id="PR00205">
    <property type="entry name" value="CADHERIN"/>
</dbReference>
<dbReference type="GO" id="GO:0007155">
    <property type="term" value="P:cell adhesion"/>
    <property type="evidence" value="ECO:0007669"/>
    <property type="project" value="UniProtKB-KW"/>
</dbReference>
<evidence type="ECO:0000256" key="3">
    <source>
        <dbReference type="ARBA" id="ARBA00022475"/>
    </source>
</evidence>
<keyword evidence="7 20" id="KW-0732">Signal</keyword>
<keyword evidence="10 16" id="KW-0130">Cell adhesion</keyword>
<evidence type="ECO:0000256" key="14">
    <source>
        <dbReference type="ARBA" id="ARBA00023180"/>
    </source>
</evidence>
<evidence type="ECO:0000256" key="8">
    <source>
        <dbReference type="ARBA" id="ARBA00022737"/>
    </source>
</evidence>
<dbReference type="GO" id="GO:0030057">
    <property type="term" value="C:desmosome"/>
    <property type="evidence" value="ECO:0007669"/>
    <property type="project" value="UniProtKB-SubCell"/>
</dbReference>
<keyword evidence="3" id="KW-1003">Cell membrane</keyword>
<dbReference type="InterPro" id="IPR000233">
    <property type="entry name" value="Cadherin_Y-type_LIR"/>
</dbReference>
<evidence type="ECO:0000259" key="21">
    <source>
        <dbReference type="PROSITE" id="PS50268"/>
    </source>
</evidence>
<evidence type="ECO:0000256" key="1">
    <source>
        <dbReference type="ARBA" id="ARBA00004251"/>
    </source>
</evidence>
<dbReference type="FunFam" id="2.60.40.60:FF:000011">
    <property type="entry name" value="Cadherin 1"/>
    <property type="match status" value="1"/>
</dbReference>
<keyword evidence="11" id="KW-0965">Cell junction</keyword>
<sequence length="1031" mass="113275">MAGLSATTFVLLLPITLMIVHVMAEESSGLKLRRQKREWIIPPKKLLENKDYTKYDFIAKIRSDKEYATQVIYSLTGSGANQAPVNLFTVHRDTGLVQIHGILDREETASYNLLGVAKYSNGTNAENDIDLAILVEDVNDCSPEFTISQTGYVNESSAKGMFVIKMNATDQDEANTLNSMIKYSIEDTSNSAGMFYIHQQTGEIRVQKTTLDRETKDTYTLTILGSDMNGQRGGNTGTGQVVIKIQDINDNIPTLEKEYYEGSVEENMVNVEVMRIKAIDLDQAFSDNWLAVYTIVTGNEAGYFSITTDSKTNEGIIVTKKALDYEELKELNLVISVSNKAAYYFGSSSTSGSTGGGIVPGVGKTYPIKINVMNQKEGPKFQPMVKVVTISEATINNVITTYSAIDCDTLKTSTNVRYAKWKDIDQWLIIDEKTAEIRLKKQPDRESKYLVNGTYYAEIIAITTDHTFKTATGTVAIQVEDFNDHCPTLTATSTTMCLGETAVYVNAVDSDSFPNGAPFTFKLTQESSQQKWNVEHVNATTAILRDNAHLWPGSYKVVMEITDQQGKACADVQTLNVVVCTCQRDNKSCLARETDTKVTLGTSAIMLLLLGLLLLLLVPLLLLFCLCGAVAGLVDYNAIPLESNGGLITYHTEGQGEDKEVPLIKVPVEMGYGKMVTYTNWKGNQTGQETEQNGGKFMSLLDYRREYTHDRYREDLDNVFCSATKKNYYKTQISSRYGAGAFDDIILSEGFLKNYYSTNARRTVQKDHKKDSLLVFDYEGQGSPVGSMGCCSLLGANDDLEFLNDLGPKFKTLAEICKGSTFMKSKTVNIPVHPPSSRPTTSTHTDFSRDTAHTVNTHNSSTTSTHVQESLVTPGSVNISKVHVQGNVSIPSQTLLIQPPNMYYTAAPMYVVEPHPQLVLVDQRGRGGFVQPVVGHMGVGMGQGMGQSSGLHGSQCMFRVERQVEVDGAGENLVTLQSNQGSFSTSSTAYESEVRGKSVRGQSVPYLLSSSSHCSLVGSSKAENSVSQPHP</sequence>
<dbReference type="SMART" id="SM00112">
    <property type="entry name" value="CA"/>
    <property type="match status" value="4"/>
</dbReference>
<dbReference type="FunFam" id="4.10.900.10:FF:000003">
    <property type="entry name" value="Desmoglein 1"/>
    <property type="match status" value="1"/>
</dbReference>
<comment type="caution">
    <text evidence="22">The sequence shown here is derived from an EMBL/GenBank/DDBJ whole genome shotgun (WGS) entry which is preliminary data.</text>
</comment>
<evidence type="ECO:0000256" key="17">
    <source>
        <dbReference type="RuleBase" id="RU004358"/>
    </source>
</evidence>
<evidence type="ECO:0000256" key="12">
    <source>
        <dbReference type="ARBA" id="ARBA00022989"/>
    </source>
</evidence>
<accession>A0ABD0W5D7</accession>
<feature type="domain" description="Cadherin" evidence="21">
    <location>
        <begin position="382"/>
        <end position="489"/>
    </location>
</feature>
<keyword evidence="5 16" id="KW-0812">Transmembrane</keyword>
<dbReference type="GO" id="GO:0055113">
    <property type="term" value="P:epiboly involved in gastrulation with mouth forming second"/>
    <property type="evidence" value="ECO:0007669"/>
    <property type="project" value="UniProtKB-ARBA"/>
</dbReference>
<keyword evidence="9 15" id="KW-0106">Calcium</keyword>
<keyword evidence="12 19" id="KW-1133">Transmembrane helix</keyword>
<keyword evidence="4" id="KW-0165">Cleavage on pair of basic residues</keyword>